<feature type="compositionally biased region" description="Polar residues" evidence="1">
    <location>
        <begin position="1"/>
        <end position="26"/>
    </location>
</feature>
<feature type="region of interest" description="Disordered" evidence="1">
    <location>
        <begin position="1"/>
        <end position="30"/>
    </location>
</feature>
<dbReference type="Proteomes" id="UP000187455">
    <property type="component" value="Unassembled WGS sequence"/>
</dbReference>
<accession>A0A1R0H4E5</accession>
<reference evidence="2 3" key="1">
    <citation type="journal article" date="2016" name="Mol. Biol. Evol.">
        <title>Genome-Wide Survey of Gut Fungi (Harpellales) Reveals the First Horizontally Transferred Ubiquitin Gene from a Mosquito Host.</title>
        <authorList>
            <person name="Wang Y."/>
            <person name="White M.M."/>
            <person name="Kvist S."/>
            <person name="Moncalvo J.M."/>
        </authorList>
    </citation>
    <scope>NUCLEOTIDE SEQUENCE [LARGE SCALE GENOMIC DNA]</scope>
    <source>
        <strain evidence="2 3">ALG-7-W6</strain>
    </source>
</reference>
<evidence type="ECO:0000313" key="2">
    <source>
        <dbReference type="EMBL" id="OLY84016.1"/>
    </source>
</evidence>
<dbReference type="EMBL" id="LSSL01000653">
    <property type="protein sequence ID" value="OLY84016.1"/>
    <property type="molecule type" value="Genomic_DNA"/>
</dbReference>
<gene>
    <name evidence="2" type="ORF">AYI68_g1820</name>
</gene>
<evidence type="ECO:0000313" key="3">
    <source>
        <dbReference type="Proteomes" id="UP000187455"/>
    </source>
</evidence>
<organism evidence="2 3">
    <name type="scientific">Smittium mucronatum</name>
    <dbReference type="NCBI Taxonomy" id="133383"/>
    <lineage>
        <taxon>Eukaryota</taxon>
        <taxon>Fungi</taxon>
        <taxon>Fungi incertae sedis</taxon>
        <taxon>Zoopagomycota</taxon>
        <taxon>Kickxellomycotina</taxon>
        <taxon>Harpellomycetes</taxon>
        <taxon>Harpellales</taxon>
        <taxon>Legeriomycetaceae</taxon>
        <taxon>Smittium</taxon>
    </lineage>
</organism>
<evidence type="ECO:0000256" key="1">
    <source>
        <dbReference type="SAM" id="MobiDB-lite"/>
    </source>
</evidence>
<keyword evidence="3" id="KW-1185">Reference proteome</keyword>
<protein>
    <submittedName>
        <fullName evidence="2">Uncharacterized protein</fullName>
    </submittedName>
</protein>
<proteinExistence type="predicted"/>
<sequence>MVSKGFNTIFKNPNSQTSNPSSLQYKNESRDKKDYFEQSRFLAIETSHRRDTTKRSWILHSVVRDPEENLRHQASIRSSQAKSSCRRAELKDGELYINLQNDLSKGLPDIFRPSRCIHAYTDVQAVPKISQISLIQGRRREIVKFPIKIYYTSVYGDKNQRYVTQCAIHKVQGSPKRFQQATMRWPDDTEMFCELFYDSPIDFYRPNNRKSYEKPNFGAQESFSVGFGIMEIDSDSNETSHPEPIFLGE</sequence>
<dbReference type="AlphaFoldDB" id="A0A1R0H4E5"/>
<comment type="caution">
    <text evidence="2">The sequence shown here is derived from an EMBL/GenBank/DDBJ whole genome shotgun (WGS) entry which is preliminary data.</text>
</comment>
<dbReference type="STRING" id="133383.A0A1R0H4E5"/>
<name>A0A1R0H4E5_9FUNG</name>